<sequence>MNRLKEIHNREDVFVLVSTFYKRIRKDDTLGPIFNHHLAEEQWPAHIQKLTDFWMTALFGVASFKGNPVKAHKNVDKSLNHTVTQLHFGKWLQLWFSTIDGLYEGKLAQRAKDAARKMATNQYIAIWKSRPQNMN</sequence>
<dbReference type="STRING" id="570521.SAMN04488508_108272"/>
<dbReference type="Gene3D" id="1.10.490.10">
    <property type="entry name" value="Globins"/>
    <property type="match status" value="1"/>
</dbReference>
<accession>A0A1M6J628</accession>
<evidence type="ECO:0000313" key="2">
    <source>
        <dbReference type="Proteomes" id="UP000184432"/>
    </source>
</evidence>
<protein>
    <submittedName>
        <fullName evidence="1">Hemoglobin</fullName>
    </submittedName>
</protein>
<name>A0A1M6J628_9FLAO</name>
<dbReference type="GO" id="GO:0019825">
    <property type="term" value="F:oxygen binding"/>
    <property type="evidence" value="ECO:0007669"/>
    <property type="project" value="InterPro"/>
</dbReference>
<dbReference type="RefSeq" id="WP_342039431.1">
    <property type="nucleotide sequence ID" value="NZ_FQYP01000008.1"/>
</dbReference>
<reference evidence="2" key="1">
    <citation type="submission" date="2016-11" db="EMBL/GenBank/DDBJ databases">
        <authorList>
            <person name="Varghese N."/>
            <person name="Submissions S."/>
        </authorList>
    </citation>
    <scope>NUCLEOTIDE SEQUENCE [LARGE SCALE GENOMIC DNA]</scope>
    <source>
        <strain evidence="2">DSM 22623</strain>
    </source>
</reference>
<gene>
    <name evidence="1" type="ORF">SAMN04488508_108272</name>
</gene>
<dbReference type="Proteomes" id="UP000184432">
    <property type="component" value="Unassembled WGS sequence"/>
</dbReference>
<dbReference type="GO" id="GO:0020037">
    <property type="term" value="F:heme binding"/>
    <property type="evidence" value="ECO:0007669"/>
    <property type="project" value="InterPro"/>
</dbReference>
<keyword evidence="2" id="KW-1185">Reference proteome</keyword>
<evidence type="ECO:0000313" key="1">
    <source>
        <dbReference type="EMBL" id="SHJ42174.1"/>
    </source>
</evidence>
<dbReference type="CDD" id="cd08916">
    <property type="entry name" value="TrHb3_P"/>
    <property type="match status" value="1"/>
</dbReference>
<dbReference type="SUPFAM" id="SSF46458">
    <property type="entry name" value="Globin-like"/>
    <property type="match status" value="1"/>
</dbReference>
<organism evidence="1 2">
    <name type="scientific">Aquimarina spongiae</name>
    <dbReference type="NCBI Taxonomy" id="570521"/>
    <lineage>
        <taxon>Bacteria</taxon>
        <taxon>Pseudomonadati</taxon>
        <taxon>Bacteroidota</taxon>
        <taxon>Flavobacteriia</taxon>
        <taxon>Flavobacteriales</taxon>
        <taxon>Flavobacteriaceae</taxon>
        <taxon>Aquimarina</taxon>
    </lineage>
</organism>
<proteinExistence type="predicted"/>
<dbReference type="InterPro" id="IPR012292">
    <property type="entry name" value="Globin/Proto"/>
</dbReference>
<dbReference type="AlphaFoldDB" id="A0A1M6J628"/>
<dbReference type="EMBL" id="FQYP01000008">
    <property type="protein sequence ID" value="SHJ42174.1"/>
    <property type="molecule type" value="Genomic_DNA"/>
</dbReference>
<dbReference type="InterPro" id="IPR009050">
    <property type="entry name" value="Globin-like_sf"/>
</dbReference>